<dbReference type="GO" id="GO:0008198">
    <property type="term" value="F:ferrous iron binding"/>
    <property type="evidence" value="ECO:0007669"/>
    <property type="project" value="TreeGrafter"/>
</dbReference>
<accession>A0A0J8GSM7</accession>
<feature type="binding site" evidence="9">
    <location>
        <position position="121"/>
    </location>
    <ligand>
        <name>2-oxoglutarate</name>
        <dbReference type="ChEBI" id="CHEBI:16810"/>
    </ligand>
</feature>
<comment type="cofactor">
    <cofactor evidence="1">
        <name>Fe(2+)</name>
        <dbReference type="ChEBI" id="CHEBI:29033"/>
    </cofactor>
</comment>
<evidence type="ECO:0000259" key="10">
    <source>
        <dbReference type="PROSITE" id="PS51471"/>
    </source>
</evidence>
<name>A0A0J8GSM7_9ALTE</name>
<evidence type="ECO:0000256" key="3">
    <source>
        <dbReference type="ARBA" id="ARBA00022763"/>
    </source>
</evidence>
<dbReference type="PANTHER" id="PTHR31573">
    <property type="entry name" value="ALPHA-KETOGLUTARATE-DEPENDENT DIOXYGENASE ALKB HOMOLOG 2"/>
    <property type="match status" value="1"/>
</dbReference>
<keyword evidence="4" id="KW-0460">Magnesium</keyword>
<protein>
    <recommendedName>
        <fullName evidence="10">Fe2OG dioxygenase domain-containing protein</fullName>
    </recommendedName>
</protein>
<dbReference type="OrthoDB" id="190276at2"/>
<dbReference type="InterPro" id="IPR005123">
    <property type="entry name" value="Oxoglu/Fe-dep_dioxygenase_dom"/>
</dbReference>
<dbReference type="GO" id="GO:0035516">
    <property type="term" value="F:broad specificity oxidative DNA demethylase activity"/>
    <property type="evidence" value="ECO:0007669"/>
    <property type="project" value="TreeGrafter"/>
</dbReference>
<feature type="binding site" evidence="9">
    <location>
        <position position="124"/>
    </location>
    <ligand>
        <name>substrate</name>
    </ligand>
</feature>
<dbReference type="Pfam" id="PF13532">
    <property type="entry name" value="2OG-FeII_Oxy_2"/>
    <property type="match status" value="1"/>
</dbReference>
<evidence type="ECO:0000256" key="7">
    <source>
        <dbReference type="ARBA" id="ARBA00023004"/>
    </source>
</evidence>
<keyword evidence="3" id="KW-0227">DNA damage</keyword>
<keyword evidence="7" id="KW-0408">Iron</keyword>
<evidence type="ECO:0000256" key="5">
    <source>
        <dbReference type="ARBA" id="ARBA00022964"/>
    </source>
</evidence>
<proteinExistence type="predicted"/>
<keyword evidence="12" id="KW-1185">Reference proteome</keyword>
<feature type="binding site" evidence="9">
    <location>
        <position position="194"/>
    </location>
    <ligand>
        <name>2-oxoglutarate</name>
        <dbReference type="ChEBI" id="CHEBI:16810"/>
    </ligand>
</feature>
<evidence type="ECO:0000256" key="2">
    <source>
        <dbReference type="ARBA" id="ARBA00022723"/>
    </source>
</evidence>
<dbReference type="Proteomes" id="UP000037600">
    <property type="component" value="Unassembled WGS sequence"/>
</dbReference>
<dbReference type="InterPro" id="IPR027450">
    <property type="entry name" value="AlkB-like"/>
</dbReference>
<reference evidence="11 12" key="1">
    <citation type="submission" date="2015-04" db="EMBL/GenBank/DDBJ databases">
        <title>Draft Genome Sequence of the Novel Agar-Digesting Marine Bacterium Q1.</title>
        <authorList>
            <person name="Li Y."/>
            <person name="Li D."/>
            <person name="Chen G."/>
            <person name="Du Z."/>
        </authorList>
    </citation>
    <scope>NUCLEOTIDE SEQUENCE [LARGE SCALE GENOMIC DNA]</scope>
    <source>
        <strain evidence="11 12">Q1</strain>
    </source>
</reference>
<dbReference type="Gene3D" id="2.60.120.590">
    <property type="entry name" value="Alpha-ketoglutarate-dependent dioxygenase AlkB-like"/>
    <property type="match status" value="1"/>
</dbReference>
<evidence type="ECO:0000256" key="6">
    <source>
        <dbReference type="ARBA" id="ARBA00023002"/>
    </source>
</evidence>
<dbReference type="InterPro" id="IPR032852">
    <property type="entry name" value="ALKBH2"/>
</dbReference>
<sequence>MSTASSITPQTIPLPNADLVYYENIISPELATLWFDALNKGLNWQQESLVVYGKEHAIPRLQCFYGDEGVKYQYSGKVFNAQLWDDNLRQLKQLVESICQVKFNCVLANLYRDGNDCMGWHADDEAELGKTPVIASLSFGATRCFKLKHRLSNEKFEIELTSGSLLIMAGSTQEFWYHSLPKRARVNSGRVNLTFRYMKSLF</sequence>
<dbReference type="STRING" id="1513271.XM47_18310"/>
<feature type="domain" description="Fe2OG dioxygenase" evidence="10">
    <location>
        <begin position="102"/>
        <end position="199"/>
    </location>
</feature>
<dbReference type="PROSITE" id="PS51471">
    <property type="entry name" value="FE2OG_OXY"/>
    <property type="match status" value="1"/>
</dbReference>
<dbReference type="SUPFAM" id="SSF51197">
    <property type="entry name" value="Clavaminate synthase-like"/>
    <property type="match status" value="1"/>
</dbReference>
<dbReference type="AlphaFoldDB" id="A0A0J8GSM7"/>
<dbReference type="GO" id="GO:0051747">
    <property type="term" value="F:cytosine C-5 DNA demethylase activity"/>
    <property type="evidence" value="ECO:0007669"/>
    <property type="project" value="TreeGrafter"/>
</dbReference>
<evidence type="ECO:0000313" key="11">
    <source>
        <dbReference type="EMBL" id="KMT63708.1"/>
    </source>
</evidence>
<dbReference type="EMBL" id="LAZL01000046">
    <property type="protein sequence ID" value="KMT63708.1"/>
    <property type="molecule type" value="Genomic_DNA"/>
</dbReference>
<evidence type="ECO:0000256" key="1">
    <source>
        <dbReference type="ARBA" id="ARBA00001954"/>
    </source>
</evidence>
<feature type="binding site" evidence="9">
    <location>
        <position position="111"/>
    </location>
    <ligand>
        <name>2-oxoglutarate</name>
        <dbReference type="ChEBI" id="CHEBI:16810"/>
    </ligand>
</feature>
<keyword evidence="6" id="KW-0560">Oxidoreductase</keyword>
<evidence type="ECO:0000256" key="4">
    <source>
        <dbReference type="ARBA" id="ARBA00022842"/>
    </source>
</evidence>
<evidence type="ECO:0000256" key="9">
    <source>
        <dbReference type="PIRSR" id="PIRSR632852-1"/>
    </source>
</evidence>
<dbReference type="RefSeq" id="WP_048695860.1">
    <property type="nucleotide sequence ID" value="NZ_KQ130516.1"/>
</dbReference>
<keyword evidence="8" id="KW-0234">DNA repair</keyword>
<feature type="binding site" evidence="9">
    <location>
        <position position="190"/>
    </location>
    <ligand>
        <name>2-oxoglutarate</name>
        <dbReference type="ChEBI" id="CHEBI:16810"/>
    </ligand>
</feature>
<organism evidence="11 12">
    <name type="scientific">Catenovulum maritimum</name>
    <dbReference type="NCBI Taxonomy" id="1513271"/>
    <lineage>
        <taxon>Bacteria</taxon>
        <taxon>Pseudomonadati</taxon>
        <taxon>Pseudomonadota</taxon>
        <taxon>Gammaproteobacteria</taxon>
        <taxon>Alteromonadales</taxon>
        <taxon>Alteromonadaceae</taxon>
        <taxon>Catenovulum</taxon>
    </lineage>
</organism>
<feature type="binding site" evidence="9">
    <location>
        <position position="178"/>
    </location>
    <ligand>
        <name>2-oxoglutarate</name>
        <dbReference type="ChEBI" id="CHEBI:16810"/>
    </ligand>
</feature>
<gene>
    <name evidence="11" type="ORF">XM47_18310</name>
</gene>
<dbReference type="GO" id="GO:0006307">
    <property type="term" value="P:DNA alkylation repair"/>
    <property type="evidence" value="ECO:0007669"/>
    <property type="project" value="TreeGrafter"/>
</dbReference>
<feature type="binding site" evidence="9">
    <location>
        <position position="196"/>
    </location>
    <ligand>
        <name>2-oxoglutarate</name>
        <dbReference type="ChEBI" id="CHEBI:16810"/>
    </ligand>
</feature>
<dbReference type="FunFam" id="2.60.120.590:FF:000004">
    <property type="entry name" value="DNA oxidative demethylase ALKBH2"/>
    <property type="match status" value="1"/>
</dbReference>
<keyword evidence="5" id="KW-0223">Dioxygenase</keyword>
<dbReference type="PANTHER" id="PTHR31573:SF1">
    <property type="entry name" value="DNA OXIDATIVE DEMETHYLASE ALKBH2"/>
    <property type="match status" value="1"/>
</dbReference>
<evidence type="ECO:0000313" key="12">
    <source>
        <dbReference type="Proteomes" id="UP000037600"/>
    </source>
</evidence>
<comment type="caution">
    <text evidence="11">The sequence shown here is derived from an EMBL/GenBank/DDBJ whole genome shotgun (WGS) entry which is preliminary data.</text>
</comment>
<evidence type="ECO:0000256" key="8">
    <source>
        <dbReference type="ARBA" id="ARBA00023204"/>
    </source>
</evidence>
<keyword evidence="2" id="KW-0479">Metal-binding</keyword>
<dbReference type="InterPro" id="IPR037151">
    <property type="entry name" value="AlkB-like_sf"/>
</dbReference>
<dbReference type="PATRIC" id="fig|1513271.3.peg.3756"/>
<feature type="binding site" evidence="9">
    <location>
        <begin position="72"/>
        <end position="74"/>
    </location>
    <ligand>
        <name>substrate</name>
    </ligand>
</feature>
<feature type="binding site" evidence="9">
    <location>
        <position position="109"/>
    </location>
    <ligand>
        <name>2-oxoglutarate</name>
        <dbReference type="ChEBI" id="CHEBI:16810"/>
    </ligand>
</feature>